<dbReference type="Gene3D" id="1.10.8.430">
    <property type="entry name" value="Helical domain of apoptotic protease-activating factors"/>
    <property type="match status" value="1"/>
</dbReference>
<dbReference type="Proteomes" id="UP001634007">
    <property type="component" value="Unassembled WGS sequence"/>
</dbReference>
<dbReference type="InterPro" id="IPR044974">
    <property type="entry name" value="Disease_R_plants"/>
</dbReference>
<keyword evidence="7" id="KW-1185">Reference proteome</keyword>
<dbReference type="InterPro" id="IPR035897">
    <property type="entry name" value="Toll_tir_struct_dom_sf"/>
</dbReference>
<evidence type="ECO:0000313" key="6">
    <source>
        <dbReference type="EMBL" id="KAL3746376.1"/>
    </source>
</evidence>
<proteinExistence type="predicted"/>
<dbReference type="InterPro" id="IPR002182">
    <property type="entry name" value="NB-ARC"/>
</dbReference>
<accession>A0ABD3L920</accession>
<feature type="domain" description="TIR" evidence="5">
    <location>
        <begin position="41"/>
        <end position="178"/>
    </location>
</feature>
<sequence length="1139" mass="128702">MASTATILAVVNPSLPMSSIWFVALFILLGFESSSLSSSGINYEVFLSFRGADTRKGFTDHLYSKLIDAGIQVFRDNEELHGGQEIKPQLRKAIKGSKISIAVLSKDYASSRSCLMEVVQMWECKILDGQTIIPIFYDISPYNVKHQAGDFETSFDQHEKDRVNAKIIEQWKDVLRKIGGLKGFNREAINGGLESQLVKEVFGRVMQVLKKDDQIVTDKLVGIDLHVREMMRKLGVVHNDGQMLKVCGKDVRVVAICGIPGAGKTTLAKVVFNKMHNLFDGCSFLEGINSERVEASQERLIASLQKIKLETLNSCSDGIKKMESLFRKMKVLIVLDGVREVEQIEKLAGKLAWFGPGSRIIVTTDRKNVLKGFVGGAVEEYVGRMRDHHALLLFRQYAFQGKPPADVHEFDSLSIDIVKAIGLHPKAIILQASFLSQKRNDIDTWRYTLHFLRRRPPEGVTTLFNDSYKSLDPDRQKIFLDIACFFVGEDKRIPTYMWKACDCYPPSGMNPLCNLHWLEDGENNELRMDNLIRDFGRDIVKNKVAHKRCRFWNHSDALSVLENSTGSKSVEGIGLTVEDGGTEPFNCEQFREMPNLRYLRLDRANIRGETKNLPSNLRWVDWRECHFIPELHDMHLKNLVILDLSRSPVARDPKIWSQIMEKVKELKVLNLQGCGLLSASLKFPAPTDLEMLILEDCTWLSEIGPFISELKKLRSLNLRKCRRVKKLPQQPDWMQSLTELLIDETGIKEIKIDSDSLKELQKLSACGCTELGYISQIGHLTRLEILALDGAKINLDPEIFEFPRNLRILSLRNCSMVEELPPSMGNLGLLEFLDLSHTKIEELPPSVKELRNLKTLKMGSTPLRKFPEDIVNLEKLEEIDFSDCTNLEAQDCRDISGLSSLRILRLSSSIVPGLPQDICGLSRLQTLEILECDQLQALPKLPSSLHSLRWGSRKMTVPNLSYLTNLKELLLKDVQHPTGGLLNLETQKAPDIGWITRLTSLETLELSLSNVTTLPGNVSALTQLRELSLSYMKELDLTQLPSSPSLWTLRLKHCKIQEPKFSSLICLSELELDNCNLAEIDSLQDLGRLEVLTIFDCRNITDVNGLKNLPRLKKVKVFPSDPASLSELCERGCEVDLCG</sequence>
<reference evidence="6 7" key="1">
    <citation type="submission" date="2024-11" db="EMBL/GenBank/DDBJ databases">
        <title>Chromosome-level genome assembly of Eucalyptus globulus Labill. provides insights into its genome evolution.</title>
        <authorList>
            <person name="Li X."/>
        </authorList>
    </citation>
    <scope>NUCLEOTIDE SEQUENCE [LARGE SCALE GENOMIC DNA]</scope>
    <source>
        <strain evidence="6">CL2024</strain>
        <tissue evidence="6">Fresh tender leaves</tissue>
    </source>
</reference>
<dbReference type="SMART" id="SM00255">
    <property type="entry name" value="TIR"/>
    <property type="match status" value="1"/>
</dbReference>
<dbReference type="InterPro" id="IPR032675">
    <property type="entry name" value="LRR_dom_sf"/>
</dbReference>
<evidence type="ECO:0000256" key="2">
    <source>
        <dbReference type="ARBA" id="ARBA00022737"/>
    </source>
</evidence>
<dbReference type="InterPro" id="IPR055414">
    <property type="entry name" value="LRR_R13L4/SHOC2-like"/>
</dbReference>
<dbReference type="SMART" id="SM00369">
    <property type="entry name" value="LRR_TYP"/>
    <property type="match status" value="6"/>
</dbReference>
<dbReference type="AlphaFoldDB" id="A0ABD3L920"/>
<dbReference type="Pfam" id="PF00931">
    <property type="entry name" value="NB-ARC"/>
    <property type="match status" value="1"/>
</dbReference>
<dbReference type="SUPFAM" id="SSF52540">
    <property type="entry name" value="P-loop containing nucleoside triphosphate hydrolases"/>
    <property type="match status" value="1"/>
</dbReference>
<keyword evidence="1" id="KW-0433">Leucine-rich repeat</keyword>
<dbReference type="SUPFAM" id="SSF52200">
    <property type="entry name" value="Toll/Interleukin receptor TIR domain"/>
    <property type="match status" value="1"/>
</dbReference>
<dbReference type="Gene3D" id="3.80.10.10">
    <property type="entry name" value="Ribonuclease Inhibitor"/>
    <property type="match status" value="4"/>
</dbReference>
<dbReference type="PRINTS" id="PR00364">
    <property type="entry name" value="DISEASERSIST"/>
</dbReference>
<dbReference type="PROSITE" id="PS50104">
    <property type="entry name" value="TIR"/>
    <property type="match status" value="1"/>
</dbReference>
<evidence type="ECO:0000256" key="4">
    <source>
        <dbReference type="ARBA" id="ARBA00023027"/>
    </source>
</evidence>
<evidence type="ECO:0000313" key="7">
    <source>
        <dbReference type="Proteomes" id="UP001634007"/>
    </source>
</evidence>
<protein>
    <recommendedName>
        <fullName evidence="5">TIR domain-containing protein</fullName>
    </recommendedName>
</protein>
<comment type="caution">
    <text evidence="6">The sequence shown here is derived from an EMBL/GenBank/DDBJ whole genome shotgun (WGS) entry which is preliminary data.</text>
</comment>
<dbReference type="InterPro" id="IPR000157">
    <property type="entry name" value="TIR_dom"/>
</dbReference>
<organism evidence="6 7">
    <name type="scientific">Eucalyptus globulus</name>
    <name type="common">Tasmanian blue gum</name>
    <dbReference type="NCBI Taxonomy" id="34317"/>
    <lineage>
        <taxon>Eukaryota</taxon>
        <taxon>Viridiplantae</taxon>
        <taxon>Streptophyta</taxon>
        <taxon>Embryophyta</taxon>
        <taxon>Tracheophyta</taxon>
        <taxon>Spermatophyta</taxon>
        <taxon>Magnoliopsida</taxon>
        <taxon>eudicotyledons</taxon>
        <taxon>Gunneridae</taxon>
        <taxon>Pentapetalae</taxon>
        <taxon>rosids</taxon>
        <taxon>malvids</taxon>
        <taxon>Myrtales</taxon>
        <taxon>Myrtaceae</taxon>
        <taxon>Myrtoideae</taxon>
        <taxon>Eucalypteae</taxon>
        <taxon>Eucalyptus</taxon>
    </lineage>
</organism>
<dbReference type="FunFam" id="3.40.50.10140:FF:000007">
    <property type="entry name" value="Disease resistance protein (TIR-NBS-LRR class)"/>
    <property type="match status" value="1"/>
</dbReference>
<dbReference type="InterPro" id="IPR042197">
    <property type="entry name" value="Apaf_helical"/>
</dbReference>
<name>A0ABD3L920_EUCGL</name>
<evidence type="ECO:0000259" key="5">
    <source>
        <dbReference type="PROSITE" id="PS50104"/>
    </source>
</evidence>
<dbReference type="Pfam" id="PF01582">
    <property type="entry name" value="TIR"/>
    <property type="match status" value="1"/>
</dbReference>
<keyword evidence="3" id="KW-0611">Plant defense</keyword>
<dbReference type="SUPFAM" id="SSF52058">
    <property type="entry name" value="L domain-like"/>
    <property type="match status" value="2"/>
</dbReference>
<dbReference type="PANTHER" id="PTHR11017">
    <property type="entry name" value="LEUCINE-RICH REPEAT-CONTAINING PROTEIN"/>
    <property type="match status" value="1"/>
</dbReference>
<dbReference type="PANTHER" id="PTHR11017:SF570">
    <property type="entry name" value="DISEASE RESISTANCE PROTEIN (TIR-NBS CLASS)-RELATED"/>
    <property type="match status" value="1"/>
</dbReference>
<dbReference type="Gene3D" id="3.40.50.10140">
    <property type="entry name" value="Toll/interleukin-1 receptor homology (TIR) domain"/>
    <property type="match status" value="1"/>
</dbReference>
<dbReference type="Pfam" id="PF23598">
    <property type="entry name" value="LRR_14"/>
    <property type="match status" value="1"/>
</dbReference>
<dbReference type="GO" id="GO:0006952">
    <property type="term" value="P:defense response"/>
    <property type="evidence" value="ECO:0007669"/>
    <property type="project" value="UniProtKB-KW"/>
</dbReference>
<gene>
    <name evidence="6" type="ORF">ACJRO7_015349</name>
</gene>
<evidence type="ECO:0000256" key="1">
    <source>
        <dbReference type="ARBA" id="ARBA00022614"/>
    </source>
</evidence>
<dbReference type="InterPro" id="IPR058192">
    <property type="entry name" value="WHD_ROQ1-like"/>
</dbReference>
<dbReference type="Pfam" id="PF23282">
    <property type="entry name" value="WHD_ROQ1"/>
    <property type="match status" value="1"/>
</dbReference>
<dbReference type="Gene3D" id="3.40.50.300">
    <property type="entry name" value="P-loop containing nucleotide triphosphate hydrolases"/>
    <property type="match status" value="1"/>
</dbReference>
<keyword evidence="4" id="KW-0520">NAD</keyword>
<dbReference type="GO" id="GO:0051707">
    <property type="term" value="P:response to other organism"/>
    <property type="evidence" value="ECO:0007669"/>
    <property type="project" value="UniProtKB-ARBA"/>
</dbReference>
<evidence type="ECO:0000256" key="3">
    <source>
        <dbReference type="ARBA" id="ARBA00022821"/>
    </source>
</evidence>
<dbReference type="EMBL" id="JBJKBG010000003">
    <property type="protein sequence ID" value="KAL3746376.1"/>
    <property type="molecule type" value="Genomic_DNA"/>
</dbReference>
<keyword evidence="2" id="KW-0677">Repeat</keyword>
<dbReference type="InterPro" id="IPR027417">
    <property type="entry name" value="P-loop_NTPase"/>
</dbReference>
<dbReference type="InterPro" id="IPR003591">
    <property type="entry name" value="Leu-rich_rpt_typical-subtyp"/>
</dbReference>